<feature type="domain" description="PAS" evidence="1">
    <location>
        <begin position="12"/>
        <end position="90"/>
    </location>
</feature>
<dbReference type="InterPro" id="IPR035965">
    <property type="entry name" value="PAS-like_dom_sf"/>
</dbReference>
<dbReference type="GO" id="GO:0042391">
    <property type="term" value="P:regulation of membrane potential"/>
    <property type="evidence" value="ECO:0007669"/>
    <property type="project" value="TreeGrafter"/>
</dbReference>
<dbReference type="EMBL" id="UYRT01000226">
    <property type="protein sequence ID" value="VDK27774.1"/>
    <property type="molecule type" value="Genomic_DNA"/>
</dbReference>
<dbReference type="OrthoDB" id="5808468at2759"/>
<dbReference type="InterPro" id="IPR050818">
    <property type="entry name" value="KCNH_animal-type"/>
</dbReference>
<dbReference type="Proteomes" id="UP000271098">
    <property type="component" value="Unassembled WGS sequence"/>
</dbReference>
<dbReference type="SUPFAM" id="SSF55785">
    <property type="entry name" value="PYP-like sensor domain (PAS domain)"/>
    <property type="match status" value="1"/>
</dbReference>
<dbReference type="CDD" id="cd00130">
    <property type="entry name" value="PAS"/>
    <property type="match status" value="1"/>
</dbReference>
<accession>A0A183CUZ3</accession>
<dbReference type="InterPro" id="IPR000014">
    <property type="entry name" value="PAS"/>
</dbReference>
<dbReference type="GO" id="GO:0008076">
    <property type="term" value="C:voltage-gated potassium channel complex"/>
    <property type="evidence" value="ECO:0007669"/>
    <property type="project" value="TreeGrafter"/>
</dbReference>
<dbReference type="GO" id="GO:0005249">
    <property type="term" value="F:voltage-gated potassium channel activity"/>
    <property type="evidence" value="ECO:0007669"/>
    <property type="project" value="TreeGrafter"/>
</dbReference>
<keyword evidence="3" id="KW-1185">Reference proteome</keyword>
<reference evidence="4" key="1">
    <citation type="submission" date="2016-06" db="UniProtKB">
        <authorList>
            <consortium name="WormBaseParasite"/>
        </authorList>
    </citation>
    <scope>IDENTIFICATION</scope>
</reference>
<reference evidence="2 3" key="2">
    <citation type="submission" date="2018-11" db="EMBL/GenBank/DDBJ databases">
        <authorList>
            <consortium name="Pathogen Informatics"/>
        </authorList>
    </citation>
    <scope>NUCLEOTIDE SEQUENCE [LARGE SCALE GENOMIC DNA]</scope>
</reference>
<protein>
    <submittedName>
        <fullName evidence="4">PAS domain-containing protein</fullName>
    </submittedName>
</protein>
<dbReference type="Pfam" id="PF13426">
    <property type="entry name" value="PAS_9"/>
    <property type="match status" value="1"/>
</dbReference>
<dbReference type="Gene3D" id="3.30.450.20">
    <property type="entry name" value="PAS domain"/>
    <property type="match status" value="1"/>
</dbReference>
<gene>
    <name evidence="2" type="ORF">GPUH_LOCUS284</name>
</gene>
<dbReference type="PANTHER" id="PTHR10217:SF435">
    <property type="entry name" value="POTASSIUM VOLTAGE-GATED CHANNEL PROTEIN EAG"/>
    <property type="match status" value="1"/>
</dbReference>
<evidence type="ECO:0000313" key="4">
    <source>
        <dbReference type="WBParaSite" id="GPUH_0000028301-mRNA-1"/>
    </source>
</evidence>
<evidence type="ECO:0000259" key="1">
    <source>
        <dbReference type="PROSITE" id="PS50112"/>
    </source>
</evidence>
<sequence length="107" mass="12015">MPVAKRGLVAPQNTFLENVIRRCNSADTSFILANAQIVEYPIVYCNDGFAKMVGYSRAEIMQKPCSLSFMHTDQSEPEAVKKIQNALDSCQNEQTEIGLCKKNSMFF</sequence>
<organism evidence="4">
    <name type="scientific">Gongylonema pulchrum</name>
    <dbReference type="NCBI Taxonomy" id="637853"/>
    <lineage>
        <taxon>Eukaryota</taxon>
        <taxon>Metazoa</taxon>
        <taxon>Ecdysozoa</taxon>
        <taxon>Nematoda</taxon>
        <taxon>Chromadorea</taxon>
        <taxon>Rhabditida</taxon>
        <taxon>Spirurina</taxon>
        <taxon>Spiruromorpha</taxon>
        <taxon>Spiruroidea</taxon>
        <taxon>Gongylonematidae</taxon>
        <taxon>Gongylonema</taxon>
    </lineage>
</organism>
<dbReference type="PROSITE" id="PS50112">
    <property type="entry name" value="PAS"/>
    <property type="match status" value="1"/>
</dbReference>
<dbReference type="AlphaFoldDB" id="A0A183CUZ3"/>
<evidence type="ECO:0000313" key="2">
    <source>
        <dbReference type="EMBL" id="VDK27774.1"/>
    </source>
</evidence>
<name>A0A183CUZ3_9BILA</name>
<evidence type="ECO:0000313" key="3">
    <source>
        <dbReference type="Proteomes" id="UP000271098"/>
    </source>
</evidence>
<dbReference type="PANTHER" id="PTHR10217">
    <property type="entry name" value="VOLTAGE AND LIGAND GATED POTASSIUM CHANNEL"/>
    <property type="match status" value="1"/>
</dbReference>
<dbReference type="WBParaSite" id="GPUH_0000028301-mRNA-1">
    <property type="protein sequence ID" value="GPUH_0000028301-mRNA-1"/>
    <property type="gene ID" value="GPUH_0000028301"/>
</dbReference>
<proteinExistence type="predicted"/>